<proteinExistence type="predicted"/>
<keyword evidence="3" id="KW-1185">Reference proteome</keyword>
<evidence type="ECO:0000256" key="1">
    <source>
        <dbReference type="SAM" id="MobiDB-lite"/>
    </source>
</evidence>
<comment type="caution">
    <text evidence="2">The sequence shown here is derived from an EMBL/GenBank/DDBJ whole genome shotgun (WGS) entry which is preliminary data.</text>
</comment>
<sequence>MDSRASERRFDRMGSDFKEILRSETQDSPKLLKTQKC</sequence>
<evidence type="ECO:0000313" key="3">
    <source>
        <dbReference type="Proteomes" id="UP000010953"/>
    </source>
</evidence>
<organism evidence="2 3">
    <name type="scientific">Mariniradius saccharolyticus AK6</name>
    <dbReference type="NCBI Taxonomy" id="1239962"/>
    <lineage>
        <taxon>Bacteria</taxon>
        <taxon>Pseudomonadati</taxon>
        <taxon>Bacteroidota</taxon>
        <taxon>Cytophagia</taxon>
        <taxon>Cytophagales</taxon>
        <taxon>Cyclobacteriaceae</taxon>
        <taxon>Mariniradius</taxon>
    </lineage>
</organism>
<accession>M7XJA8</accession>
<dbReference type="AlphaFoldDB" id="M7XJA8"/>
<protein>
    <submittedName>
        <fullName evidence="2">Uncharacterized protein</fullName>
    </submittedName>
</protein>
<feature type="compositionally biased region" description="Basic and acidic residues" evidence="1">
    <location>
        <begin position="1"/>
        <end position="27"/>
    </location>
</feature>
<gene>
    <name evidence="2" type="ORF">C943_03206</name>
</gene>
<reference evidence="2" key="1">
    <citation type="submission" date="2013-01" db="EMBL/GenBank/DDBJ databases">
        <title>Genome assembly of Mariniradius saccharolyticus AK6.</title>
        <authorList>
            <person name="Vaidya B."/>
            <person name="Khatri I."/>
            <person name="Tanuku N.R.S."/>
            <person name="Subramanian S."/>
            <person name="Pinnaka A."/>
        </authorList>
    </citation>
    <scope>NUCLEOTIDE SEQUENCE [LARGE SCALE GENOMIC DNA]</scope>
    <source>
        <strain evidence="2">AK6</strain>
    </source>
</reference>
<dbReference type="Proteomes" id="UP000010953">
    <property type="component" value="Unassembled WGS sequence"/>
</dbReference>
<evidence type="ECO:0000313" key="2">
    <source>
        <dbReference type="EMBL" id="EMS34884.1"/>
    </source>
</evidence>
<name>M7XJA8_9BACT</name>
<feature type="region of interest" description="Disordered" evidence="1">
    <location>
        <begin position="1"/>
        <end position="37"/>
    </location>
</feature>
<dbReference type="EMBL" id="AMZY02000004">
    <property type="protein sequence ID" value="EMS34884.1"/>
    <property type="molecule type" value="Genomic_DNA"/>
</dbReference>
<dbReference type="InParanoid" id="M7XJA8"/>